<dbReference type="GO" id="GO:0031218">
    <property type="term" value="F:arabinogalactan endo-1,4-beta-galactosidase activity"/>
    <property type="evidence" value="ECO:0007669"/>
    <property type="project" value="UniProtKB-EC"/>
</dbReference>
<keyword evidence="4" id="KW-0732">Signal</keyword>
<evidence type="ECO:0000313" key="8">
    <source>
        <dbReference type="Proteomes" id="UP000093501"/>
    </source>
</evidence>
<dbReference type="EMBL" id="MBQD01000004">
    <property type="protein sequence ID" value="OCL36924.1"/>
    <property type="molecule type" value="Genomic_DNA"/>
</dbReference>
<dbReference type="EC" id="3.2.1.89" evidence="4"/>
<dbReference type="Pfam" id="PF07745">
    <property type="entry name" value="Glyco_hydro_53"/>
    <property type="match status" value="1"/>
</dbReference>
<feature type="region of interest" description="Disordered" evidence="5">
    <location>
        <begin position="715"/>
        <end position="741"/>
    </location>
</feature>
<dbReference type="AlphaFoldDB" id="A0A1C0AR74"/>
<feature type="compositionally biased region" description="Pro residues" evidence="5">
    <location>
        <begin position="731"/>
        <end position="741"/>
    </location>
</feature>
<dbReference type="InterPro" id="IPR011683">
    <property type="entry name" value="Glyco_hydro_53"/>
</dbReference>
<evidence type="ECO:0000256" key="3">
    <source>
        <dbReference type="ARBA" id="ARBA00023295"/>
    </source>
</evidence>
<name>A0A1C0AR74_9ACTN</name>
<dbReference type="Pfam" id="PF07532">
    <property type="entry name" value="Big_4"/>
    <property type="match status" value="1"/>
</dbReference>
<comment type="caution">
    <text evidence="7">The sequence shown here is derived from an EMBL/GenBank/DDBJ whole genome shotgun (WGS) entry which is preliminary data.</text>
</comment>
<dbReference type="InterPro" id="IPR017853">
    <property type="entry name" value="GH"/>
</dbReference>
<sequence>MPIMRVPHYGQAFALLLVPALALSAVGLPASADRGPVRADVAVQKVANLPDGFINGVDVSSVLSLEESGVVFRTRTGKPADLFHVLADHGVTDVRVRVWNDPWDADGHGYGGGNVDVPRAVEIGRRATAAGLRVLVDFHYSDFWADPAKQQAPKAWAGLSVAEKATALREFTAESLTAFRDAGVDVAMVQVGNETNGAISGVSGFDGMAQLFSAGSAAVREVLPDAKVAIHFTNPEAAGRYATAAKALADRGVDYDVFASSYYPFWHGTLNNLTSVLRDVREDYGKEVAVVETSWAYTLEDLDGHTNVIDQPGEATAYPVSVQGQATAVRDVIQAVADAGGIGVYYWEPAWLPVGPASEWEANRVLWERDGSGWATSYAGEYDPHDAGQWYGGSAWENQALFDAQGRPLESLNVFEYVRTGSVAPQAVISVAGLDVEVTDGQPVELPKTVSVTFNDGTTDDQAVTWSDAAAWIQGPGVYPVPGVTSGGHAVTATVTVVASNLLTNPGFESEDVSMWATSGQGLTVPSAEMPRSGTRSAKFWDGSAYEFTLSQTVTAGVAGEFAASASTQGDGEGDGSLTISVATSGGAGASAGLQLNGWMAWHTAETAAVPVEAGETVTVTLSASLPAGAWGTIDDVVLGRPAGVGADTSDLAELVASVSGLDARDYTDESYADLTEALDVAAVVLGAATPQAATVGEAEALLAAAIDSLVMAPNAKDSLPSPASPSKRPVLPPEPTHPLR</sequence>
<keyword evidence="3 4" id="KW-0326">Glycosidase</keyword>
<comment type="catalytic activity">
    <reaction evidence="4">
        <text>The enzyme specifically hydrolyzes (1-&gt;4)-beta-D-galactosidic linkages in type I arabinogalactans.</text>
        <dbReference type="EC" id="3.2.1.89"/>
    </reaction>
</comment>
<evidence type="ECO:0000313" key="7">
    <source>
        <dbReference type="EMBL" id="OCL36924.1"/>
    </source>
</evidence>
<dbReference type="PANTHER" id="PTHR34983">
    <property type="entry name" value="ARABINOGALACTAN ENDO-BETA-1,4-GALACTANASE A"/>
    <property type="match status" value="1"/>
</dbReference>
<dbReference type="SUPFAM" id="SSF51445">
    <property type="entry name" value="(Trans)glycosidases"/>
    <property type="match status" value="1"/>
</dbReference>
<keyword evidence="8" id="KW-1185">Reference proteome</keyword>
<evidence type="ECO:0000256" key="2">
    <source>
        <dbReference type="ARBA" id="ARBA00022801"/>
    </source>
</evidence>
<feature type="domain" description="Bacterial Ig-like" evidence="6">
    <location>
        <begin position="434"/>
        <end position="487"/>
    </location>
</feature>
<proteinExistence type="inferred from homology"/>
<organism evidence="7 8">
    <name type="scientific">Tessaracoccus lapidicaptus</name>
    <dbReference type="NCBI Taxonomy" id="1427523"/>
    <lineage>
        <taxon>Bacteria</taxon>
        <taxon>Bacillati</taxon>
        <taxon>Actinomycetota</taxon>
        <taxon>Actinomycetes</taxon>
        <taxon>Propionibacteriales</taxon>
        <taxon>Propionibacteriaceae</taxon>
        <taxon>Tessaracoccus</taxon>
    </lineage>
</organism>
<feature type="signal peptide" evidence="4">
    <location>
        <begin position="1"/>
        <end position="24"/>
    </location>
</feature>
<comment type="similarity">
    <text evidence="1 4">Belongs to the glycosyl hydrolase 53 family.</text>
</comment>
<keyword evidence="2 4" id="KW-0378">Hydrolase</keyword>
<accession>A0A1C0AR74</accession>
<dbReference type="GO" id="GO:0015926">
    <property type="term" value="F:glucosidase activity"/>
    <property type="evidence" value="ECO:0007669"/>
    <property type="project" value="InterPro"/>
</dbReference>
<dbReference type="Gene3D" id="2.60.120.260">
    <property type="entry name" value="Galactose-binding domain-like"/>
    <property type="match status" value="1"/>
</dbReference>
<gene>
    <name evidence="7" type="ORF">BCR15_12640</name>
</gene>
<dbReference type="InterPro" id="IPR011081">
    <property type="entry name" value="Big_4"/>
</dbReference>
<evidence type="ECO:0000256" key="1">
    <source>
        <dbReference type="ARBA" id="ARBA00010687"/>
    </source>
</evidence>
<dbReference type="GO" id="GO:0045490">
    <property type="term" value="P:pectin catabolic process"/>
    <property type="evidence" value="ECO:0007669"/>
    <property type="project" value="TreeGrafter"/>
</dbReference>
<dbReference type="Gene3D" id="1.20.1270.90">
    <property type="entry name" value="AF1782-like"/>
    <property type="match status" value="1"/>
</dbReference>
<evidence type="ECO:0000256" key="4">
    <source>
        <dbReference type="RuleBase" id="RU361192"/>
    </source>
</evidence>
<reference evidence="8" key="1">
    <citation type="submission" date="2016-07" db="EMBL/GenBank/DDBJ databases">
        <authorList>
            <person name="Florea S."/>
            <person name="Webb J.S."/>
            <person name="Jaromczyk J."/>
            <person name="Schardl C.L."/>
        </authorList>
    </citation>
    <scope>NUCLEOTIDE SEQUENCE [LARGE SCALE GENOMIC DNA]</scope>
    <source>
        <strain evidence="8">IPBSL-7</strain>
    </source>
</reference>
<evidence type="ECO:0000256" key="5">
    <source>
        <dbReference type="SAM" id="MobiDB-lite"/>
    </source>
</evidence>
<evidence type="ECO:0000259" key="6">
    <source>
        <dbReference type="Pfam" id="PF07532"/>
    </source>
</evidence>
<dbReference type="PANTHER" id="PTHR34983:SF2">
    <property type="entry name" value="ENDO-BETA-1,4-GALACTANASE"/>
    <property type="match status" value="1"/>
</dbReference>
<feature type="chain" id="PRO_5039753975" description="Arabinogalactan endo-beta-1,4-galactanase" evidence="4">
    <location>
        <begin position="25"/>
        <end position="741"/>
    </location>
</feature>
<dbReference type="Proteomes" id="UP000093501">
    <property type="component" value="Unassembled WGS sequence"/>
</dbReference>
<protein>
    <recommendedName>
        <fullName evidence="4">Arabinogalactan endo-beta-1,4-galactanase</fullName>
        <ecNumber evidence="4">3.2.1.89</ecNumber>
    </recommendedName>
</protein>
<dbReference type="Gene3D" id="3.20.20.80">
    <property type="entry name" value="Glycosidases"/>
    <property type="match status" value="1"/>
</dbReference>